<evidence type="ECO:0000256" key="1">
    <source>
        <dbReference type="SAM" id="MobiDB-lite"/>
    </source>
</evidence>
<dbReference type="InterPro" id="IPR000467">
    <property type="entry name" value="G_patch_dom"/>
</dbReference>
<evidence type="ECO:0000313" key="4">
    <source>
        <dbReference type="Proteomes" id="UP000054558"/>
    </source>
</evidence>
<dbReference type="OMA" id="FCLPINH"/>
<feature type="region of interest" description="Disordered" evidence="1">
    <location>
        <begin position="280"/>
        <end position="304"/>
    </location>
</feature>
<accession>A0A1Y1HSU2</accession>
<sequence>MAGTSGRELPGYAQRVASFAAHAQAARQGQRSEAEADSLREDSLASNDEFSLPIGQRPEENLRTDGLEIATLDTQISSTNVGYRMLQKMGWSAGQGLGRNAQGIVDPIRGGVSGPKLGLGKQEQDDFYTAEENIQRKKLEVEIEETEEVARQREVVAERTTKIEAEVAAMRKTFLCDLCNKQYKLAIEYEAHLSSYDHNHKKRFRDMKQQQAGPKDERIRREQVRAERELLKQQQRLSAQQSSLPLQAEPAGLPGPAPPETKAAAVAAEPGEGRAALKFGFGSSKPVGSKAKPATFSKLSGGGRKKQLIQTAAVFSSVDSDEES</sequence>
<feature type="region of interest" description="Disordered" evidence="1">
    <location>
        <begin position="23"/>
        <end position="62"/>
    </location>
</feature>
<dbReference type="SMART" id="SM00443">
    <property type="entry name" value="G_patch"/>
    <property type="match status" value="1"/>
</dbReference>
<keyword evidence="4" id="KW-1185">Reference proteome</keyword>
<dbReference type="PANTHER" id="PTHR47251">
    <property type="entry name" value="FINGER DOMAIN PROTEIN, PUTATIVE (AFU_ORTHOLOGUE AFUA_3G04180)-RELATED"/>
    <property type="match status" value="1"/>
</dbReference>
<feature type="compositionally biased region" description="Basic and acidic residues" evidence="1">
    <location>
        <begin position="30"/>
        <end position="43"/>
    </location>
</feature>
<dbReference type="InterPro" id="IPR013087">
    <property type="entry name" value="Znf_C2H2_type"/>
</dbReference>
<dbReference type="GO" id="GO:0003676">
    <property type="term" value="F:nucleic acid binding"/>
    <property type="evidence" value="ECO:0007669"/>
    <property type="project" value="InterPro"/>
</dbReference>
<dbReference type="Pfam" id="PF01585">
    <property type="entry name" value="G-patch"/>
    <property type="match status" value="1"/>
</dbReference>
<evidence type="ECO:0000313" key="3">
    <source>
        <dbReference type="EMBL" id="GAQ80259.1"/>
    </source>
</evidence>
<reference evidence="3 4" key="1">
    <citation type="journal article" date="2014" name="Nat. Commun.">
        <title>Klebsormidium flaccidum genome reveals primary factors for plant terrestrial adaptation.</title>
        <authorList>
            <person name="Hori K."/>
            <person name="Maruyama F."/>
            <person name="Fujisawa T."/>
            <person name="Togashi T."/>
            <person name="Yamamoto N."/>
            <person name="Seo M."/>
            <person name="Sato S."/>
            <person name="Yamada T."/>
            <person name="Mori H."/>
            <person name="Tajima N."/>
            <person name="Moriyama T."/>
            <person name="Ikeuchi M."/>
            <person name="Watanabe M."/>
            <person name="Wada H."/>
            <person name="Kobayashi K."/>
            <person name="Saito M."/>
            <person name="Masuda T."/>
            <person name="Sasaki-Sekimoto Y."/>
            <person name="Mashiguchi K."/>
            <person name="Awai K."/>
            <person name="Shimojima M."/>
            <person name="Masuda S."/>
            <person name="Iwai M."/>
            <person name="Nobusawa T."/>
            <person name="Narise T."/>
            <person name="Kondo S."/>
            <person name="Saito H."/>
            <person name="Sato R."/>
            <person name="Murakawa M."/>
            <person name="Ihara Y."/>
            <person name="Oshima-Yamada Y."/>
            <person name="Ohtaka K."/>
            <person name="Satoh M."/>
            <person name="Sonobe K."/>
            <person name="Ishii M."/>
            <person name="Ohtani R."/>
            <person name="Kanamori-Sato M."/>
            <person name="Honoki R."/>
            <person name="Miyazaki D."/>
            <person name="Mochizuki H."/>
            <person name="Umetsu J."/>
            <person name="Higashi K."/>
            <person name="Shibata D."/>
            <person name="Kamiya Y."/>
            <person name="Sato N."/>
            <person name="Nakamura Y."/>
            <person name="Tabata S."/>
            <person name="Ida S."/>
            <person name="Kurokawa K."/>
            <person name="Ohta H."/>
        </authorList>
    </citation>
    <scope>NUCLEOTIDE SEQUENCE [LARGE SCALE GENOMIC DNA]</scope>
    <source>
        <strain evidence="3 4">NIES-2285</strain>
    </source>
</reference>
<gene>
    <name evidence="3" type="ORF">KFL_000500110</name>
</gene>
<dbReference type="EMBL" id="DF236999">
    <property type="protein sequence ID" value="GAQ80259.1"/>
    <property type="molecule type" value="Genomic_DNA"/>
</dbReference>
<dbReference type="PROSITE" id="PS00028">
    <property type="entry name" value="ZINC_FINGER_C2H2_1"/>
    <property type="match status" value="1"/>
</dbReference>
<dbReference type="AlphaFoldDB" id="A0A1Y1HSU2"/>
<feature type="region of interest" description="Disordered" evidence="1">
    <location>
        <begin position="231"/>
        <end position="265"/>
    </location>
</feature>
<name>A0A1Y1HSU2_KLENI</name>
<evidence type="ECO:0000259" key="2">
    <source>
        <dbReference type="PROSITE" id="PS50174"/>
    </source>
</evidence>
<feature type="compositionally biased region" description="Low complexity" evidence="1">
    <location>
        <begin position="232"/>
        <end position="252"/>
    </location>
</feature>
<dbReference type="PANTHER" id="PTHR47251:SF1">
    <property type="entry name" value="FINGER DOMAIN PROTEIN, PUTATIVE (AFU_ORTHOLOGUE AFUA_3G04180)-RELATED"/>
    <property type="match status" value="1"/>
</dbReference>
<dbReference type="PROSITE" id="PS50174">
    <property type="entry name" value="G_PATCH"/>
    <property type="match status" value="1"/>
</dbReference>
<organism evidence="3 4">
    <name type="scientific">Klebsormidium nitens</name>
    <name type="common">Green alga</name>
    <name type="synonym">Ulothrix nitens</name>
    <dbReference type="NCBI Taxonomy" id="105231"/>
    <lineage>
        <taxon>Eukaryota</taxon>
        <taxon>Viridiplantae</taxon>
        <taxon>Streptophyta</taxon>
        <taxon>Klebsormidiophyceae</taxon>
        <taxon>Klebsormidiales</taxon>
        <taxon>Klebsormidiaceae</taxon>
        <taxon>Klebsormidium</taxon>
    </lineage>
</organism>
<proteinExistence type="predicted"/>
<dbReference type="STRING" id="105231.A0A1Y1HSU2"/>
<feature type="domain" description="G-patch" evidence="2">
    <location>
        <begin position="78"/>
        <end position="124"/>
    </location>
</feature>
<dbReference type="Proteomes" id="UP000054558">
    <property type="component" value="Unassembled WGS sequence"/>
</dbReference>
<protein>
    <recommendedName>
        <fullName evidence="2">G-patch domain-containing protein</fullName>
    </recommendedName>
</protein>
<dbReference type="OrthoDB" id="2017320at2759"/>